<comment type="caution">
    <text evidence="1">The sequence shown here is derived from an EMBL/GenBank/DDBJ whole genome shotgun (WGS) entry which is preliminary data.</text>
</comment>
<gene>
    <name evidence="1" type="ORF">FM996_19260</name>
</gene>
<dbReference type="EMBL" id="VJMF01000095">
    <property type="protein sequence ID" value="TRL26620.1"/>
    <property type="molecule type" value="Genomic_DNA"/>
</dbReference>
<sequence length="167" mass="18071">MIGVDPHAQIVEIEMAGRCIGERGGAGEAGRARLREAGEGGYAIGETSAVVMDGDGFLDAVDLAIAVEIERENSVVIGDPSGLMQLAVAERSQARRRRRCSQACCCDAQNVARRHGTPLDACRWFARRRHAGNHYGSVATEQIDHVDNSLTASATAERRPWWCRGPE</sequence>
<reference evidence="1 2" key="1">
    <citation type="submission" date="2019-07" db="EMBL/GenBank/DDBJ databases">
        <title>Ln-dependent methylotrophs.</title>
        <authorList>
            <person name="Tani A."/>
        </authorList>
    </citation>
    <scope>NUCLEOTIDE SEQUENCE [LARGE SCALE GENOMIC DNA]</scope>
    <source>
        <strain evidence="1 2">SM89A</strain>
    </source>
</reference>
<dbReference type="AlphaFoldDB" id="A0A549SDS2"/>
<name>A0A549SDS2_METSR</name>
<accession>A0A549SDS2</accession>
<evidence type="ECO:0000313" key="2">
    <source>
        <dbReference type="Proteomes" id="UP000316781"/>
    </source>
</evidence>
<evidence type="ECO:0000313" key="1">
    <source>
        <dbReference type="EMBL" id="TRL26620.1"/>
    </source>
</evidence>
<protein>
    <submittedName>
        <fullName evidence="1">Uncharacterized protein</fullName>
    </submittedName>
</protein>
<organism evidence="1 2">
    <name type="scientific">Methylosinus sporium</name>
    <dbReference type="NCBI Taxonomy" id="428"/>
    <lineage>
        <taxon>Bacteria</taxon>
        <taxon>Pseudomonadati</taxon>
        <taxon>Pseudomonadota</taxon>
        <taxon>Alphaproteobacteria</taxon>
        <taxon>Hyphomicrobiales</taxon>
        <taxon>Methylocystaceae</taxon>
        <taxon>Methylosinus</taxon>
    </lineage>
</organism>
<dbReference type="RefSeq" id="WP_142864366.1">
    <property type="nucleotide sequence ID" value="NZ_VJMF01000095.1"/>
</dbReference>
<proteinExistence type="predicted"/>
<dbReference type="Proteomes" id="UP000316781">
    <property type="component" value="Unassembled WGS sequence"/>
</dbReference>